<dbReference type="RefSeq" id="WP_213169020.1">
    <property type="nucleotide sequence ID" value="NZ_CP058559.1"/>
</dbReference>
<organism evidence="1 2">
    <name type="scientific">Alkalicella caledoniensis</name>
    <dbReference type="NCBI Taxonomy" id="2731377"/>
    <lineage>
        <taxon>Bacteria</taxon>
        <taxon>Bacillati</taxon>
        <taxon>Bacillota</taxon>
        <taxon>Clostridia</taxon>
        <taxon>Eubacteriales</taxon>
        <taxon>Proteinivoracaceae</taxon>
        <taxon>Alkalicella</taxon>
    </lineage>
</organism>
<reference evidence="1 2" key="1">
    <citation type="submission" date="2020-07" db="EMBL/GenBank/DDBJ databases">
        <title>Alkalicella. sp. LB2 genome.</title>
        <authorList>
            <person name="Postec A."/>
            <person name="Quemeneur M."/>
        </authorList>
    </citation>
    <scope>NUCLEOTIDE SEQUENCE [LARGE SCALE GENOMIC DNA]</scope>
    <source>
        <strain evidence="1 2">LB2</strain>
    </source>
</reference>
<keyword evidence="2" id="KW-1185">Reference proteome</keyword>
<dbReference type="NCBIfam" id="TIGR01563">
    <property type="entry name" value="gp16_SPP1"/>
    <property type="match status" value="1"/>
</dbReference>
<dbReference type="Gene3D" id="2.40.10.270">
    <property type="entry name" value="Bacteriophage SPP1 head-tail adaptor protein"/>
    <property type="match status" value="1"/>
</dbReference>
<protein>
    <submittedName>
        <fullName evidence="1">Phage head closure protein</fullName>
    </submittedName>
</protein>
<dbReference type="InterPro" id="IPR038666">
    <property type="entry name" value="SSP1_head-tail_sf"/>
</dbReference>
<gene>
    <name evidence="1" type="ORF">HYG86_00340</name>
</gene>
<name>A0A7G9WCZ9_ALKCA</name>
<dbReference type="AlphaFoldDB" id="A0A7G9WCZ9"/>
<evidence type="ECO:0000313" key="1">
    <source>
        <dbReference type="EMBL" id="QNO16561.1"/>
    </source>
</evidence>
<evidence type="ECO:0000313" key="2">
    <source>
        <dbReference type="Proteomes" id="UP000516160"/>
    </source>
</evidence>
<sequence>MEIGELRHRITFQKKNVTVNENGFEIETWEDVKTVWAAASHLHGREFYEAAQVQAEHTVKFTIRYVKGIEPSMVILFNDKRYNIIAIDNIKYKNKWIEIRGQEVMPSG</sequence>
<dbReference type="KEGG" id="acae:HYG86_00340"/>
<dbReference type="InterPro" id="IPR008767">
    <property type="entry name" value="Phage_SPP1_head-tail_adaptor"/>
</dbReference>
<dbReference type="EMBL" id="CP058559">
    <property type="protein sequence ID" value="QNO16561.1"/>
    <property type="molecule type" value="Genomic_DNA"/>
</dbReference>
<proteinExistence type="predicted"/>
<dbReference type="Pfam" id="PF05521">
    <property type="entry name" value="Phage_HCP"/>
    <property type="match status" value="1"/>
</dbReference>
<dbReference type="Proteomes" id="UP000516160">
    <property type="component" value="Chromosome"/>
</dbReference>
<accession>A0A7G9WCZ9</accession>